<dbReference type="AlphaFoldDB" id="A0A7G9B3Y2"/>
<keyword evidence="4" id="KW-1185">Reference proteome</keyword>
<gene>
    <name evidence="3" type="ORF">H8790_12605</name>
</gene>
<dbReference type="SUPFAM" id="SSF47413">
    <property type="entry name" value="lambda repressor-like DNA-binding domains"/>
    <property type="match status" value="1"/>
</dbReference>
<organism evidence="3 4">
    <name type="scientific">Oscillibacter hominis</name>
    <dbReference type="NCBI Taxonomy" id="2763056"/>
    <lineage>
        <taxon>Bacteria</taxon>
        <taxon>Bacillati</taxon>
        <taxon>Bacillota</taxon>
        <taxon>Clostridia</taxon>
        <taxon>Eubacteriales</taxon>
        <taxon>Oscillospiraceae</taxon>
        <taxon>Oscillibacter</taxon>
    </lineage>
</organism>
<name>A0A7G9B3Y2_9FIRM</name>
<dbReference type="InterPro" id="IPR010982">
    <property type="entry name" value="Lambda_DNA-bd_dom_sf"/>
</dbReference>
<dbReference type="Gene3D" id="1.10.260.40">
    <property type="entry name" value="lambda repressor-like DNA-binding domains"/>
    <property type="match status" value="1"/>
</dbReference>
<dbReference type="PROSITE" id="PS50943">
    <property type="entry name" value="HTH_CROC1"/>
    <property type="match status" value="1"/>
</dbReference>
<dbReference type="Pfam" id="PF01381">
    <property type="entry name" value="HTH_3"/>
    <property type="match status" value="1"/>
</dbReference>
<protein>
    <submittedName>
        <fullName evidence="3">Helix-turn-helix transcriptional regulator</fullName>
    </submittedName>
</protein>
<reference evidence="3 4" key="1">
    <citation type="submission" date="2020-08" db="EMBL/GenBank/DDBJ databases">
        <authorList>
            <person name="Liu C."/>
            <person name="Sun Q."/>
        </authorList>
    </citation>
    <scope>NUCLEOTIDE SEQUENCE [LARGE SCALE GENOMIC DNA]</scope>
    <source>
        <strain evidence="3 4">NSJ-62</strain>
    </source>
</reference>
<dbReference type="CDD" id="cd00093">
    <property type="entry name" value="HTH_XRE"/>
    <property type="match status" value="1"/>
</dbReference>
<evidence type="ECO:0000313" key="4">
    <source>
        <dbReference type="Proteomes" id="UP000515960"/>
    </source>
</evidence>
<proteinExistence type="predicted"/>
<dbReference type="SMART" id="SM00530">
    <property type="entry name" value="HTH_XRE"/>
    <property type="match status" value="1"/>
</dbReference>
<feature type="domain" description="HTH cro/C1-type" evidence="2">
    <location>
        <begin position="5"/>
        <end position="59"/>
    </location>
</feature>
<dbReference type="InterPro" id="IPR001387">
    <property type="entry name" value="Cro/C1-type_HTH"/>
</dbReference>
<dbReference type="Proteomes" id="UP000515960">
    <property type="component" value="Chromosome"/>
</dbReference>
<evidence type="ECO:0000259" key="2">
    <source>
        <dbReference type="PROSITE" id="PS50943"/>
    </source>
</evidence>
<sequence>MYPRIRDLRIEKGLSQKQVAELLGVSRKTYGDYEKGRSRIRARQMIVLADLYHTSVDYLIGLTDERYPYS</sequence>
<dbReference type="EMBL" id="CP060490">
    <property type="protein sequence ID" value="QNL44263.1"/>
    <property type="molecule type" value="Genomic_DNA"/>
</dbReference>
<dbReference type="GO" id="GO:0003677">
    <property type="term" value="F:DNA binding"/>
    <property type="evidence" value="ECO:0007669"/>
    <property type="project" value="UniProtKB-KW"/>
</dbReference>
<dbReference type="PANTHER" id="PTHR46558:SF11">
    <property type="entry name" value="HTH-TYPE TRANSCRIPTIONAL REGULATOR XRE"/>
    <property type="match status" value="1"/>
</dbReference>
<keyword evidence="1" id="KW-0238">DNA-binding</keyword>
<accession>A0A7G9B3Y2</accession>
<evidence type="ECO:0000256" key="1">
    <source>
        <dbReference type="ARBA" id="ARBA00023125"/>
    </source>
</evidence>
<dbReference type="KEGG" id="ohi:H8790_12605"/>
<evidence type="ECO:0000313" key="3">
    <source>
        <dbReference type="EMBL" id="QNL44263.1"/>
    </source>
</evidence>
<dbReference type="PANTHER" id="PTHR46558">
    <property type="entry name" value="TRACRIPTIONAL REGULATORY PROTEIN-RELATED-RELATED"/>
    <property type="match status" value="1"/>
</dbReference>